<dbReference type="InParanoid" id="A0A2G5C9X7"/>
<gene>
    <name evidence="1" type="ORF">AQUCO_07200011v1</name>
</gene>
<protein>
    <submittedName>
        <fullName evidence="1">Uncharacterized protein</fullName>
    </submittedName>
</protein>
<reference evidence="1 2" key="1">
    <citation type="submission" date="2017-09" db="EMBL/GenBank/DDBJ databases">
        <title>WGS assembly of Aquilegia coerulea Goldsmith.</title>
        <authorList>
            <person name="Hodges S."/>
            <person name="Kramer E."/>
            <person name="Nordborg M."/>
            <person name="Tomkins J."/>
            <person name="Borevitz J."/>
            <person name="Derieg N."/>
            <person name="Yan J."/>
            <person name="Mihaltcheva S."/>
            <person name="Hayes R.D."/>
            <person name="Rokhsar D."/>
        </authorList>
    </citation>
    <scope>NUCLEOTIDE SEQUENCE [LARGE SCALE GENOMIC DNA]</scope>
    <source>
        <strain evidence="2">cv. Goldsmith</strain>
    </source>
</reference>
<name>A0A2G5C9X7_AQUCA</name>
<keyword evidence="2" id="KW-1185">Reference proteome</keyword>
<proteinExistence type="predicted"/>
<organism evidence="1 2">
    <name type="scientific">Aquilegia coerulea</name>
    <name type="common">Rocky mountain columbine</name>
    <dbReference type="NCBI Taxonomy" id="218851"/>
    <lineage>
        <taxon>Eukaryota</taxon>
        <taxon>Viridiplantae</taxon>
        <taxon>Streptophyta</taxon>
        <taxon>Embryophyta</taxon>
        <taxon>Tracheophyta</taxon>
        <taxon>Spermatophyta</taxon>
        <taxon>Magnoliopsida</taxon>
        <taxon>Ranunculales</taxon>
        <taxon>Ranunculaceae</taxon>
        <taxon>Thalictroideae</taxon>
        <taxon>Aquilegia</taxon>
    </lineage>
</organism>
<evidence type="ECO:0000313" key="2">
    <source>
        <dbReference type="Proteomes" id="UP000230069"/>
    </source>
</evidence>
<sequence length="88" mass="9908">MSVSFDISGFNNHTHNPMISLAFTIANQLLLRLELFNPLACLCMVQPIGHLNELITCSKGLDCSLLLLVWSETLLKLKEKYGLFSLNR</sequence>
<dbReference type="AlphaFoldDB" id="A0A2G5C9X7"/>
<dbReference type="EMBL" id="KZ305089">
    <property type="protein sequence ID" value="PIA28086.1"/>
    <property type="molecule type" value="Genomic_DNA"/>
</dbReference>
<accession>A0A2G5C9X7</accession>
<dbReference type="Proteomes" id="UP000230069">
    <property type="component" value="Unassembled WGS sequence"/>
</dbReference>
<evidence type="ECO:0000313" key="1">
    <source>
        <dbReference type="EMBL" id="PIA28086.1"/>
    </source>
</evidence>